<dbReference type="Proteomes" id="UP001195483">
    <property type="component" value="Unassembled WGS sequence"/>
</dbReference>
<sequence length="123" mass="14298">MLKVNNIINYVHSFSISSELRTILQCKKQFDNIKQRAKEKLDGFKKPQTRGGSKPTDPPLSQQLILEQLGGRPQMCGLYACLDTEVEIRKRRYKKKSILTSRNQRTNARTKYIVQYLPRVNIS</sequence>
<dbReference type="AlphaFoldDB" id="A0AAE0RP17"/>
<evidence type="ECO:0000313" key="2">
    <source>
        <dbReference type="EMBL" id="KAK3577103.1"/>
    </source>
</evidence>
<evidence type="ECO:0000313" key="3">
    <source>
        <dbReference type="Proteomes" id="UP001195483"/>
    </source>
</evidence>
<reference evidence="2" key="1">
    <citation type="journal article" date="2021" name="Genome Biol. Evol.">
        <title>A High-Quality Reference Genome for a Parasitic Bivalve with Doubly Uniparental Inheritance (Bivalvia: Unionida).</title>
        <authorList>
            <person name="Smith C.H."/>
        </authorList>
    </citation>
    <scope>NUCLEOTIDE SEQUENCE</scope>
    <source>
        <strain evidence="2">CHS0354</strain>
    </source>
</reference>
<evidence type="ECO:0000256" key="1">
    <source>
        <dbReference type="SAM" id="MobiDB-lite"/>
    </source>
</evidence>
<proteinExistence type="predicted"/>
<dbReference type="EMBL" id="JAEAOA010002175">
    <property type="protein sequence ID" value="KAK3577103.1"/>
    <property type="molecule type" value="Genomic_DNA"/>
</dbReference>
<gene>
    <name evidence="2" type="ORF">CHS0354_037135</name>
</gene>
<comment type="caution">
    <text evidence="2">The sequence shown here is derived from an EMBL/GenBank/DDBJ whole genome shotgun (WGS) entry which is preliminary data.</text>
</comment>
<feature type="region of interest" description="Disordered" evidence="1">
    <location>
        <begin position="38"/>
        <end position="60"/>
    </location>
</feature>
<name>A0AAE0RP17_9BIVA</name>
<reference evidence="2" key="2">
    <citation type="journal article" date="2021" name="Genome Biol. Evol.">
        <title>Developing a high-quality reference genome for a parasitic bivalve with doubly uniparental inheritance (Bivalvia: Unionida).</title>
        <authorList>
            <person name="Smith C.H."/>
        </authorList>
    </citation>
    <scope>NUCLEOTIDE SEQUENCE</scope>
    <source>
        <strain evidence="2">CHS0354</strain>
        <tissue evidence="2">Mantle</tissue>
    </source>
</reference>
<reference evidence="2" key="3">
    <citation type="submission" date="2023-05" db="EMBL/GenBank/DDBJ databases">
        <authorList>
            <person name="Smith C.H."/>
        </authorList>
    </citation>
    <scope>NUCLEOTIDE SEQUENCE</scope>
    <source>
        <strain evidence="2">CHS0354</strain>
        <tissue evidence="2">Mantle</tissue>
    </source>
</reference>
<organism evidence="2 3">
    <name type="scientific">Potamilus streckersoni</name>
    <dbReference type="NCBI Taxonomy" id="2493646"/>
    <lineage>
        <taxon>Eukaryota</taxon>
        <taxon>Metazoa</taxon>
        <taxon>Spiralia</taxon>
        <taxon>Lophotrochozoa</taxon>
        <taxon>Mollusca</taxon>
        <taxon>Bivalvia</taxon>
        <taxon>Autobranchia</taxon>
        <taxon>Heteroconchia</taxon>
        <taxon>Palaeoheterodonta</taxon>
        <taxon>Unionida</taxon>
        <taxon>Unionoidea</taxon>
        <taxon>Unionidae</taxon>
        <taxon>Ambleminae</taxon>
        <taxon>Lampsilini</taxon>
        <taxon>Potamilus</taxon>
    </lineage>
</organism>
<accession>A0AAE0RP17</accession>
<protein>
    <submittedName>
        <fullName evidence="2">Uncharacterized protein</fullName>
    </submittedName>
</protein>
<keyword evidence="3" id="KW-1185">Reference proteome</keyword>